<dbReference type="Proteomes" id="UP000001522">
    <property type="component" value="Chromosome"/>
</dbReference>
<feature type="domain" description="Alpha-glycerophosphate oxidase C-terminal" evidence="8">
    <location>
        <begin position="408"/>
        <end position="500"/>
    </location>
</feature>
<dbReference type="Pfam" id="PF01266">
    <property type="entry name" value="DAO"/>
    <property type="match status" value="1"/>
</dbReference>
<dbReference type="EMBL" id="FN555004">
    <property type="protein sequence ID" value="CBG39751.1"/>
    <property type="molecule type" value="Genomic_DNA"/>
</dbReference>
<proteinExistence type="inferred from homology"/>
<evidence type="ECO:0000256" key="3">
    <source>
        <dbReference type="ARBA" id="ARBA00022630"/>
    </source>
</evidence>
<sequence>MDRMQEYNKLKETSLWDVVIIGGGATGLGIALDSALRGYKTLLCEALDFAQGTSSRSTKLLHGGVRYLAQGEISLVYEALHERDRVIRNAPHLCKKQAFIIPNTSFFDACFYTFGLKIYDFIAGAFGIGKTSYLSANKARSRLRGIKEHKISSGVCYYDGQFDDARLALNLAQSAAREGACVLNYARVESLLKNQDGEIEGVGIRLQDTQEILEVHSRCVINASGVFGDGINAMDHARGNSIAPSQGIHLVFDKSFLPGNDALMIPKTPDGRVLFAIPWYDKVVVGTTDTLVNDICYEPSALDEEIAFILNTFGEYATKTPGRDDVLSVFAGLRPLVKQDQSASTKDISRKHKISLSPSKLITINGGKWTTYRRMAQDCLDFIIKHQLLPKSPCKTQDYKIYGYKEDGDPADRLHMYGDKAEEIYRLEEQDPRLKKPIHKDYSYTFAQIFWALEHEMAQHLDDVLARRIRLLFLDARAARACAKDVAHFMAEHLAWSQSRLESEIESFMKLSERYYLK</sequence>
<dbReference type="InterPro" id="IPR000447">
    <property type="entry name" value="G3P_DH_FAD-dep"/>
</dbReference>
<dbReference type="InterPro" id="IPR006076">
    <property type="entry name" value="FAD-dep_OxRdtase"/>
</dbReference>
<feature type="domain" description="FAD dependent oxidoreductase" evidence="7">
    <location>
        <begin position="17"/>
        <end position="340"/>
    </location>
</feature>
<dbReference type="GO" id="GO:0004368">
    <property type="term" value="F:glycerol-3-phosphate dehydrogenase (quinone) activity"/>
    <property type="evidence" value="ECO:0007669"/>
    <property type="project" value="InterPro"/>
</dbReference>
<evidence type="ECO:0000256" key="5">
    <source>
        <dbReference type="ARBA" id="ARBA00022827"/>
    </source>
</evidence>
<evidence type="ECO:0000313" key="10">
    <source>
        <dbReference type="Proteomes" id="UP000001522"/>
    </source>
</evidence>
<dbReference type="GO" id="GO:0006071">
    <property type="term" value="P:glycerol metabolic process"/>
    <property type="evidence" value="ECO:0007669"/>
    <property type="project" value="UniProtKB-KW"/>
</dbReference>
<evidence type="ECO:0000256" key="4">
    <source>
        <dbReference type="ARBA" id="ARBA00022798"/>
    </source>
</evidence>
<dbReference type="Gene3D" id="3.30.9.10">
    <property type="entry name" value="D-Amino Acid Oxidase, subunit A, domain 2"/>
    <property type="match status" value="1"/>
</dbReference>
<keyword evidence="4" id="KW-0319">Glycerol metabolism</keyword>
<dbReference type="KEGG" id="hms:HMU04900"/>
<dbReference type="InterPro" id="IPR036188">
    <property type="entry name" value="FAD/NAD-bd_sf"/>
</dbReference>
<keyword evidence="6" id="KW-0560">Oxidoreductase</keyword>
<dbReference type="Gene3D" id="3.50.50.60">
    <property type="entry name" value="FAD/NAD(P)-binding domain"/>
    <property type="match status" value="1"/>
</dbReference>
<comment type="similarity">
    <text evidence="2">Belongs to the FAD-dependent glycerol-3-phosphate dehydrogenase family.</text>
</comment>
<gene>
    <name evidence="9" type="primary">glpD</name>
    <name evidence="9" type="ordered locus">HMU04900</name>
</gene>
<keyword evidence="3" id="KW-0285">Flavoprotein</keyword>
<dbReference type="Pfam" id="PF16901">
    <property type="entry name" value="DAO_C"/>
    <property type="match status" value="1"/>
</dbReference>
<protein>
    <submittedName>
        <fullName evidence="9">Putative glycerol-3-phosphate dehydrogenase</fullName>
    </submittedName>
</protein>
<name>D3UGX9_HELM1</name>
<dbReference type="HOGENOM" id="CLU_015740_4_1_7"/>
<evidence type="ECO:0000313" key="9">
    <source>
        <dbReference type="EMBL" id="CBG39751.1"/>
    </source>
</evidence>
<dbReference type="RefSeq" id="WP_013022837.1">
    <property type="nucleotide sequence ID" value="NC_013949.1"/>
</dbReference>
<dbReference type="SUPFAM" id="SSF51905">
    <property type="entry name" value="FAD/NAD(P)-binding domain"/>
    <property type="match status" value="1"/>
</dbReference>
<dbReference type="PRINTS" id="PR01001">
    <property type="entry name" value="FADG3PDH"/>
</dbReference>
<dbReference type="AlphaFoldDB" id="D3UGX9"/>
<dbReference type="PANTHER" id="PTHR11985">
    <property type="entry name" value="GLYCEROL-3-PHOSPHATE DEHYDROGENASE"/>
    <property type="match status" value="1"/>
</dbReference>
<accession>D3UGX9</accession>
<comment type="cofactor">
    <cofactor evidence="1">
        <name>FAD</name>
        <dbReference type="ChEBI" id="CHEBI:57692"/>
    </cofactor>
</comment>
<dbReference type="InterPro" id="IPR031656">
    <property type="entry name" value="DAO_C"/>
</dbReference>
<dbReference type="eggNOG" id="COG0578">
    <property type="taxonomic scope" value="Bacteria"/>
</dbReference>
<evidence type="ECO:0000256" key="2">
    <source>
        <dbReference type="ARBA" id="ARBA00007330"/>
    </source>
</evidence>
<evidence type="ECO:0000259" key="7">
    <source>
        <dbReference type="Pfam" id="PF01266"/>
    </source>
</evidence>
<keyword evidence="5" id="KW-0274">FAD</keyword>
<dbReference type="GO" id="GO:0046168">
    <property type="term" value="P:glycerol-3-phosphate catabolic process"/>
    <property type="evidence" value="ECO:0007669"/>
    <property type="project" value="TreeGrafter"/>
</dbReference>
<dbReference type="PROSITE" id="PS00978">
    <property type="entry name" value="FAD_G3PDH_2"/>
    <property type="match status" value="1"/>
</dbReference>
<evidence type="ECO:0000256" key="6">
    <source>
        <dbReference type="ARBA" id="ARBA00023002"/>
    </source>
</evidence>
<organism evidence="9 10">
    <name type="scientific">Helicobacter mustelae (strain ATCC 43772 / CCUG 25715 / CIP 103759 / LMG 18044 / NCTC 12198 / R85-136P)</name>
    <name type="common">Campylobacter mustelae</name>
    <dbReference type="NCBI Taxonomy" id="679897"/>
    <lineage>
        <taxon>Bacteria</taxon>
        <taxon>Pseudomonadati</taxon>
        <taxon>Campylobacterota</taxon>
        <taxon>Epsilonproteobacteria</taxon>
        <taxon>Campylobacterales</taxon>
        <taxon>Helicobacteraceae</taxon>
        <taxon>Helicobacter</taxon>
    </lineage>
</organism>
<dbReference type="PANTHER" id="PTHR11985:SF35">
    <property type="entry name" value="ANAEROBIC GLYCEROL-3-PHOSPHATE DEHYDROGENASE SUBUNIT A"/>
    <property type="match status" value="1"/>
</dbReference>
<reference evidence="9 10" key="1">
    <citation type="journal article" date="2010" name="BMC Genomics">
        <title>Comparative genomics and proteomics of Helicobacter mustelae, an ulcerogenic and carcinogenic gastric pathogen.</title>
        <authorList>
            <person name="O'Toole P.W."/>
            <person name="Snelling W.J."/>
            <person name="Canchaya C."/>
            <person name="Forde B.M."/>
            <person name="Hardie K.R."/>
            <person name="Josenhans C."/>
            <person name="Graham R.L.J."/>
            <person name="McMullan G."/>
            <person name="Parkhill J."/>
            <person name="Belda E."/>
            <person name="Bentley S.D."/>
        </authorList>
    </citation>
    <scope>NUCLEOTIDE SEQUENCE [LARGE SCALE GENOMIC DNA]</scope>
    <source>
        <strain evidence="10">ATCC 43772 / LMG 18044 / NCTC 12198 / 12198</strain>
    </source>
</reference>
<dbReference type="STRING" id="679897.HMU04900"/>
<keyword evidence="10" id="KW-1185">Reference proteome</keyword>
<dbReference type="InterPro" id="IPR038299">
    <property type="entry name" value="DAO_C_sf"/>
</dbReference>
<evidence type="ECO:0000256" key="1">
    <source>
        <dbReference type="ARBA" id="ARBA00001974"/>
    </source>
</evidence>
<dbReference type="Gene3D" id="1.10.8.870">
    <property type="entry name" value="Alpha-glycerophosphate oxidase, cap domain"/>
    <property type="match status" value="1"/>
</dbReference>
<evidence type="ECO:0000259" key="8">
    <source>
        <dbReference type="Pfam" id="PF16901"/>
    </source>
</evidence>